<feature type="region of interest" description="Disordered" evidence="1">
    <location>
        <begin position="116"/>
        <end position="145"/>
    </location>
</feature>
<dbReference type="AlphaFoldDB" id="A0A0A8KYY5"/>
<evidence type="ECO:0000313" key="2">
    <source>
        <dbReference type="EMBL" id="CDO91703.1"/>
    </source>
</evidence>
<name>A0A0A8KYY5_9SACH</name>
<reference evidence="2 3" key="1">
    <citation type="submission" date="2014-03" db="EMBL/GenBank/DDBJ databases">
        <title>The genome of Kluyveromyces dobzhanskii.</title>
        <authorList>
            <person name="Nystedt B."/>
            <person name="Astrom S."/>
        </authorList>
    </citation>
    <scope>NUCLEOTIDE SEQUENCE [LARGE SCALE GENOMIC DNA]</scope>
    <source>
        <strain evidence="2 3">CBS 2104</strain>
    </source>
</reference>
<accession>A0A0A8KYY5</accession>
<evidence type="ECO:0000256" key="1">
    <source>
        <dbReference type="SAM" id="MobiDB-lite"/>
    </source>
</evidence>
<organism evidence="2 3">
    <name type="scientific">Kluyveromyces dobzhanskii CBS 2104</name>
    <dbReference type="NCBI Taxonomy" id="1427455"/>
    <lineage>
        <taxon>Eukaryota</taxon>
        <taxon>Fungi</taxon>
        <taxon>Dikarya</taxon>
        <taxon>Ascomycota</taxon>
        <taxon>Saccharomycotina</taxon>
        <taxon>Saccharomycetes</taxon>
        <taxon>Saccharomycetales</taxon>
        <taxon>Saccharomycetaceae</taxon>
        <taxon>Kluyveromyces</taxon>
    </lineage>
</organism>
<evidence type="ECO:0000313" key="3">
    <source>
        <dbReference type="Proteomes" id="UP000031516"/>
    </source>
</evidence>
<comment type="caution">
    <text evidence="2">The sequence shown here is derived from an EMBL/GenBank/DDBJ whole genome shotgun (WGS) entry which is preliminary data.</text>
</comment>
<dbReference type="OrthoDB" id="4063473at2759"/>
<sequence>MAETEGTGGLKRFLSELSSVLINNTSDGAQGKTFSESLEENQTELNTYNLSRNVFEELPGPTKNKQRKLRVTEDVVIVAENENFTLPEPEGTHFDEENDNMPLFVQDSSFSADIDAERDDGAYNGDDDDDDKPVIDAEQGGRGSRDLDAYRISTNQLRHLTASFLHWPSSSKKFTLPSKSTEELRIIIDEFIESLAKKIDFMLNNRETKNLDKQTILKVFSQFGMVNGMTTNQELFEVCKPYLNLEDLTDLEISLFS</sequence>
<dbReference type="EMBL" id="CCBQ010000001">
    <property type="protein sequence ID" value="CDO91703.1"/>
    <property type="molecule type" value="Genomic_DNA"/>
</dbReference>
<gene>
    <name evidence="2" type="ORF">KLDO_g37</name>
</gene>
<dbReference type="Proteomes" id="UP000031516">
    <property type="component" value="Unassembled WGS sequence"/>
</dbReference>
<protein>
    <submittedName>
        <fullName evidence="2">WGS project CCBQ000000000 data, contig 00028</fullName>
    </submittedName>
</protein>
<keyword evidence="3" id="KW-1185">Reference proteome</keyword>
<proteinExistence type="predicted"/>